<reference evidence="1" key="1">
    <citation type="submission" date="2020-12" db="EMBL/GenBank/DDBJ databases">
        <authorList>
            <person name="Huq M.A."/>
        </authorList>
    </citation>
    <scope>NUCLEOTIDE SEQUENCE</scope>
    <source>
        <strain evidence="1">MAHUQ-46</strain>
    </source>
</reference>
<sequence length="336" mass="38539">MAVILFPPIIDWSFMKQRPHQLMFHLAQAGHHVYFCNKSISVRENEQIAERLFVVHNHSQWLQDIWPSIRQGASGGTLIWCSLPQLAESLKRYQADYIVYDCVDEFAELAPYEPQMVETADWIICTSERLYSRLRRQNPKRPLALVRNGYDSGMGLHLMDEQSSTEADRIAFAGDSHVGYIGAWAPWTDANLLRRLARRLPVDTRLVIIGPEFGRKYGQETDMQFLGHKPHHELPMHIRQMAVLLIPFLPSPTTLATNPVKAYEYLASGKPVVSTALPECMRMQPHVDVCRSADEFIDTVLLRLQDPGDAAARIRYALEHTWEARVREIQAFIPLL</sequence>
<dbReference type="RefSeq" id="WP_199020628.1">
    <property type="nucleotide sequence ID" value="NZ_JAELUP010000103.1"/>
</dbReference>
<dbReference type="Pfam" id="PF13692">
    <property type="entry name" value="Glyco_trans_1_4"/>
    <property type="match status" value="1"/>
</dbReference>
<dbReference type="SUPFAM" id="SSF53756">
    <property type="entry name" value="UDP-Glycosyltransferase/glycogen phosphorylase"/>
    <property type="match status" value="1"/>
</dbReference>
<protein>
    <submittedName>
        <fullName evidence="1">Glycosyltransferase</fullName>
    </submittedName>
</protein>
<evidence type="ECO:0000313" key="2">
    <source>
        <dbReference type="Proteomes" id="UP000640274"/>
    </source>
</evidence>
<name>A0A934JA27_9BACL</name>
<dbReference type="EMBL" id="JAELUP010000103">
    <property type="protein sequence ID" value="MBJ6363043.1"/>
    <property type="molecule type" value="Genomic_DNA"/>
</dbReference>
<accession>A0A934JA27</accession>
<evidence type="ECO:0000313" key="1">
    <source>
        <dbReference type="EMBL" id="MBJ6363043.1"/>
    </source>
</evidence>
<gene>
    <name evidence="1" type="ORF">JFN88_17720</name>
</gene>
<dbReference type="PANTHER" id="PTHR12526">
    <property type="entry name" value="GLYCOSYLTRANSFERASE"/>
    <property type="match status" value="1"/>
</dbReference>
<dbReference type="Proteomes" id="UP000640274">
    <property type="component" value="Unassembled WGS sequence"/>
</dbReference>
<proteinExistence type="predicted"/>
<organism evidence="1 2">
    <name type="scientific">Paenibacillus roseus</name>
    <dbReference type="NCBI Taxonomy" id="2798579"/>
    <lineage>
        <taxon>Bacteria</taxon>
        <taxon>Bacillati</taxon>
        <taxon>Bacillota</taxon>
        <taxon>Bacilli</taxon>
        <taxon>Bacillales</taxon>
        <taxon>Paenibacillaceae</taxon>
        <taxon>Paenibacillus</taxon>
    </lineage>
</organism>
<dbReference type="AlphaFoldDB" id="A0A934JA27"/>
<comment type="caution">
    <text evidence="1">The sequence shown here is derived from an EMBL/GenBank/DDBJ whole genome shotgun (WGS) entry which is preliminary data.</text>
</comment>
<keyword evidence="2" id="KW-1185">Reference proteome</keyword>
<dbReference type="Gene3D" id="3.40.50.2000">
    <property type="entry name" value="Glycogen Phosphorylase B"/>
    <property type="match status" value="1"/>
</dbReference>